<sequence>MVGFISIALSVLCVFYALASYADLIVEPRIEPGSTSFLSGPASILGIVIVAGVIILLLVAYYMRRK</sequence>
<keyword evidence="1" id="KW-0812">Transmembrane</keyword>
<comment type="caution">
    <text evidence="2">The sequence shown here is derived from an EMBL/GenBank/DDBJ whole genome shotgun (WGS) entry which is preliminary data.</text>
</comment>
<name>A0A9X2IEC9_9GAMM</name>
<proteinExistence type="predicted"/>
<keyword evidence="1" id="KW-0472">Membrane</keyword>
<evidence type="ECO:0000313" key="2">
    <source>
        <dbReference type="EMBL" id="MCL9685703.1"/>
    </source>
</evidence>
<gene>
    <name evidence="2" type="ORF">LOX96_16500</name>
</gene>
<reference evidence="2" key="1">
    <citation type="submission" date="2021-11" db="EMBL/GenBank/DDBJ databases">
        <title>Legionella maioricencis sp. nov., a new species isolated from hot water samples in Mallorca.</title>
        <authorList>
            <person name="Crespi S."/>
            <person name="Drasar V."/>
            <person name="Salva-Serra F."/>
            <person name="Jaen-Luchoro D."/>
            <person name="Pineiro-Iglesias B."/>
            <person name="Aliaga F."/>
            <person name="Fernandez-Juarez V."/>
            <person name="Coll G."/>
            <person name="Moore E.R.B."/>
            <person name="Bennasar-Figueras A."/>
        </authorList>
    </citation>
    <scope>NUCLEOTIDE SEQUENCE</scope>
    <source>
        <strain evidence="2">HCPI-6</strain>
    </source>
</reference>
<protein>
    <submittedName>
        <fullName evidence="2">Uncharacterized protein</fullName>
    </submittedName>
</protein>
<accession>A0A9X2IEC9</accession>
<evidence type="ECO:0000256" key="1">
    <source>
        <dbReference type="SAM" id="Phobius"/>
    </source>
</evidence>
<organism evidence="2 3">
    <name type="scientific">Legionella maioricensis</name>
    <dbReference type="NCBI Taxonomy" id="2896528"/>
    <lineage>
        <taxon>Bacteria</taxon>
        <taxon>Pseudomonadati</taxon>
        <taxon>Pseudomonadota</taxon>
        <taxon>Gammaproteobacteria</taxon>
        <taxon>Legionellales</taxon>
        <taxon>Legionellaceae</taxon>
        <taxon>Legionella</taxon>
    </lineage>
</organism>
<dbReference type="AlphaFoldDB" id="A0A9X2IEC9"/>
<feature type="transmembrane region" description="Helical" evidence="1">
    <location>
        <begin position="43"/>
        <end position="63"/>
    </location>
</feature>
<keyword evidence="1" id="KW-1133">Transmembrane helix</keyword>
<evidence type="ECO:0000313" key="3">
    <source>
        <dbReference type="Proteomes" id="UP001139721"/>
    </source>
</evidence>
<dbReference type="EMBL" id="JAJKBJ010000035">
    <property type="protein sequence ID" value="MCL9685703.1"/>
    <property type="molecule type" value="Genomic_DNA"/>
</dbReference>
<dbReference type="RefSeq" id="WP_250456410.1">
    <property type="nucleotide sequence ID" value="NZ_JAJKBJ010000035.1"/>
</dbReference>
<dbReference type="Proteomes" id="UP001139721">
    <property type="component" value="Unassembled WGS sequence"/>
</dbReference>
<keyword evidence="3" id="KW-1185">Reference proteome</keyword>